<keyword evidence="2" id="KW-0378">Hydrolase</keyword>
<protein>
    <submittedName>
        <fullName evidence="2">Putative hydrolase or acyltransferase of alpha/beta superfamily</fullName>
    </submittedName>
</protein>
<reference evidence="2" key="1">
    <citation type="submission" date="2012-02" db="EMBL/GenBank/DDBJ databases">
        <title>The complete genome of Frateuria aurantia DSM 6220.</title>
        <authorList>
            <consortium name="US DOE Joint Genome Institute (JGI-PGF)"/>
            <person name="Lucas S."/>
            <person name="Copeland A."/>
            <person name="Lapidus A."/>
            <person name="Glavina del Rio T."/>
            <person name="Dalin E."/>
            <person name="Tice H."/>
            <person name="Bruce D."/>
            <person name="Goodwin L."/>
            <person name="Pitluck S."/>
            <person name="Peters L."/>
            <person name="Ovchinnikova G."/>
            <person name="Teshima H."/>
            <person name="Kyrpides N."/>
            <person name="Mavromatis K."/>
            <person name="Ivanova N."/>
            <person name="Brettin T."/>
            <person name="Detter J.C."/>
            <person name="Han C."/>
            <person name="Larimer F."/>
            <person name="Land M."/>
            <person name="Hauser L."/>
            <person name="Markowitz V."/>
            <person name="Cheng J.-F."/>
            <person name="Hugenholtz P."/>
            <person name="Woyke T."/>
            <person name="Wu D."/>
            <person name="Brambilla E."/>
            <person name="Klenk H.-P."/>
            <person name="Eisen J.A."/>
        </authorList>
    </citation>
    <scope>NUCLEOTIDE SEQUENCE</scope>
    <source>
        <strain evidence="2">DSM 6220</strain>
    </source>
</reference>
<dbReference type="HOGENOM" id="CLU_020336_50_2_6"/>
<evidence type="ECO:0000313" key="2">
    <source>
        <dbReference type="EMBL" id="AFC86221.1"/>
    </source>
</evidence>
<dbReference type="AlphaFoldDB" id="H8KZH9"/>
<organism evidence="2 3">
    <name type="scientific">Frateuria aurantia (strain ATCC 33424 / DSM 6220 / KCTC 2777 / LMG 1558 / NBRC 3245 / NCIMB 13370)</name>
    <name type="common">Acetobacter aurantius</name>
    <dbReference type="NCBI Taxonomy" id="767434"/>
    <lineage>
        <taxon>Bacteria</taxon>
        <taxon>Pseudomonadati</taxon>
        <taxon>Pseudomonadota</taxon>
        <taxon>Gammaproteobacteria</taxon>
        <taxon>Lysobacterales</taxon>
        <taxon>Rhodanobacteraceae</taxon>
        <taxon>Frateuria</taxon>
    </lineage>
</organism>
<gene>
    <name evidence="2" type="ordered locus">Fraau_1816</name>
</gene>
<feature type="domain" description="AB hydrolase-1" evidence="1">
    <location>
        <begin position="47"/>
        <end position="273"/>
    </location>
</feature>
<dbReference type="GO" id="GO:0016787">
    <property type="term" value="F:hydrolase activity"/>
    <property type="evidence" value="ECO:0007669"/>
    <property type="project" value="UniProtKB-KW"/>
</dbReference>
<dbReference type="eggNOG" id="COG2267">
    <property type="taxonomic scope" value="Bacteria"/>
</dbReference>
<keyword evidence="2" id="KW-0012">Acyltransferase</keyword>
<dbReference type="STRING" id="767434.Fraau_1816"/>
<proteinExistence type="predicted"/>
<dbReference type="PRINTS" id="PR00111">
    <property type="entry name" value="ABHYDROLASE"/>
</dbReference>
<dbReference type="InterPro" id="IPR000073">
    <property type="entry name" value="AB_hydrolase_1"/>
</dbReference>
<dbReference type="RefSeq" id="WP_014403226.1">
    <property type="nucleotide sequence ID" value="NC_017033.1"/>
</dbReference>
<dbReference type="Proteomes" id="UP000005234">
    <property type="component" value="Chromosome"/>
</dbReference>
<dbReference type="InterPro" id="IPR050266">
    <property type="entry name" value="AB_hydrolase_sf"/>
</dbReference>
<dbReference type="Gene3D" id="3.40.50.1820">
    <property type="entry name" value="alpha/beta hydrolase"/>
    <property type="match status" value="1"/>
</dbReference>
<evidence type="ECO:0000259" key="1">
    <source>
        <dbReference type="Pfam" id="PF00561"/>
    </source>
</evidence>
<accession>H8KZH9</accession>
<keyword evidence="2" id="KW-0808">Transferase</keyword>
<dbReference type="GO" id="GO:0016746">
    <property type="term" value="F:acyltransferase activity"/>
    <property type="evidence" value="ECO:0007669"/>
    <property type="project" value="UniProtKB-KW"/>
</dbReference>
<dbReference type="OrthoDB" id="149912at2"/>
<dbReference type="PANTHER" id="PTHR43798">
    <property type="entry name" value="MONOACYLGLYCEROL LIPASE"/>
    <property type="match status" value="1"/>
</dbReference>
<sequence>MSTEAEGHGFSGAAASRLHERLAGLPQAEAAGIRYLQVAGDALDGLPLVLLHGIGSGAASWLPLILAVGSSRRMLAWNQPGYAGSGALPRTRVKATDYAKVLICWLDAIGIDRCQLVGHSLGALIAAAAAARHPQRFSSLLLISPAQGYARLPAEERQRRLFERMERMRRQGPAAMAAERAPQLLSAQASEEARAWVEWNMARLDPAGYAQALQVLGQGDIVADLKFWQGPMHIAVGTEDRITPLAGCAELADALGCALSLIPGAGHASPVEAPAVCAGLVDQMEALGKEGQSFTRSSPAG</sequence>
<dbReference type="SUPFAM" id="SSF53474">
    <property type="entry name" value="alpha/beta-Hydrolases"/>
    <property type="match status" value="1"/>
</dbReference>
<dbReference type="Pfam" id="PF00561">
    <property type="entry name" value="Abhydrolase_1"/>
    <property type="match status" value="1"/>
</dbReference>
<dbReference type="EMBL" id="CP003350">
    <property type="protein sequence ID" value="AFC86221.1"/>
    <property type="molecule type" value="Genomic_DNA"/>
</dbReference>
<evidence type="ECO:0000313" key="3">
    <source>
        <dbReference type="Proteomes" id="UP000005234"/>
    </source>
</evidence>
<keyword evidence="3" id="KW-1185">Reference proteome</keyword>
<dbReference type="InterPro" id="IPR029058">
    <property type="entry name" value="AB_hydrolase_fold"/>
</dbReference>
<dbReference type="KEGG" id="fau:Fraau_1816"/>
<name>H8KZH9_FRAAD</name>